<dbReference type="GO" id="GO:0003676">
    <property type="term" value="F:nucleic acid binding"/>
    <property type="evidence" value="ECO:0007669"/>
    <property type="project" value="InterPro"/>
</dbReference>
<feature type="region of interest" description="Disordered" evidence="1">
    <location>
        <begin position="1"/>
        <end position="31"/>
    </location>
</feature>
<evidence type="ECO:0000313" key="4">
    <source>
        <dbReference type="Proteomes" id="UP001219525"/>
    </source>
</evidence>
<reference evidence="3" key="1">
    <citation type="submission" date="2023-03" db="EMBL/GenBank/DDBJ databases">
        <title>Massive genome expansion in bonnet fungi (Mycena s.s.) driven by repeated elements and novel gene families across ecological guilds.</title>
        <authorList>
            <consortium name="Lawrence Berkeley National Laboratory"/>
            <person name="Harder C.B."/>
            <person name="Miyauchi S."/>
            <person name="Viragh M."/>
            <person name="Kuo A."/>
            <person name="Thoen E."/>
            <person name="Andreopoulos B."/>
            <person name="Lu D."/>
            <person name="Skrede I."/>
            <person name="Drula E."/>
            <person name="Henrissat B."/>
            <person name="Morin E."/>
            <person name="Kohler A."/>
            <person name="Barry K."/>
            <person name="LaButti K."/>
            <person name="Morin E."/>
            <person name="Salamov A."/>
            <person name="Lipzen A."/>
            <person name="Mereny Z."/>
            <person name="Hegedus B."/>
            <person name="Baldrian P."/>
            <person name="Stursova M."/>
            <person name="Weitz H."/>
            <person name="Taylor A."/>
            <person name="Grigoriev I.V."/>
            <person name="Nagy L.G."/>
            <person name="Martin F."/>
            <person name="Kauserud H."/>
        </authorList>
    </citation>
    <scope>NUCLEOTIDE SEQUENCE</scope>
    <source>
        <strain evidence="3">9144</strain>
    </source>
</reference>
<evidence type="ECO:0000313" key="3">
    <source>
        <dbReference type="EMBL" id="KAJ7199194.1"/>
    </source>
</evidence>
<name>A0AAD6Y8D5_9AGAR</name>
<dbReference type="Proteomes" id="UP001219525">
    <property type="component" value="Unassembled WGS sequence"/>
</dbReference>
<organism evidence="3 4">
    <name type="scientific">Mycena pura</name>
    <dbReference type="NCBI Taxonomy" id="153505"/>
    <lineage>
        <taxon>Eukaryota</taxon>
        <taxon>Fungi</taxon>
        <taxon>Dikarya</taxon>
        <taxon>Basidiomycota</taxon>
        <taxon>Agaricomycotina</taxon>
        <taxon>Agaricomycetes</taxon>
        <taxon>Agaricomycetidae</taxon>
        <taxon>Agaricales</taxon>
        <taxon>Marasmiineae</taxon>
        <taxon>Mycenaceae</taxon>
        <taxon>Mycena</taxon>
    </lineage>
</organism>
<dbReference type="InterPro" id="IPR046616">
    <property type="entry name" value="DUF6729"/>
</dbReference>
<dbReference type="EMBL" id="JARJCW010000069">
    <property type="protein sequence ID" value="KAJ7199194.1"/>
    <property type="molecule type" value="Genomic_DNA"/>
</dbReference>
<keyword evidence="4" id="KW-1185">Reference proteome</keyword>
<dbReference type="InterPro" id="IPR012337">
    <property type="entry name" value="RNaseH-like_sf"/>
</dbReference>
<evidence type="ECO:0000256" key="1">
    <source>
        <dbReference type="SAM" id="MobiDB-lite"/>
    </source>
</evidence>
<evidence type="ECO:0000259" key="2">
    <source>
        <dbReference type="Pfam" id="PF20499"/>
    </source>
</evidence>
<feature type="domain" description="DUF6729" evidence="2">
    <location>
        <begin position="144"/>
        <end position="327"/>
    </location>
</feature>
<accession>A0AAD6Y8D5</accession>
<dbReference type="SUPFAM" id="SSF53098">
    <property type="entry name" value="Ribonuclease H-like"/>
    <property type="match status" value="1"/>
</dbReference>
<dbReference type="AlphaFoldDB" id="A0AAD6Y8D5"/>
<comment type="caution">
    <text evidence="3">The sequence shown here is derived from an EMBL/GenBank/DDBJ whole genome shotgun (WGS) entry which is preliminary data.</text>
</comment>
<gene>
    <name evidence="3" type="ORF">GGX14DRAFT_401499</name>
</gene>
<proteinExistence type="predicted"/>
<dbReference type="Gene3D" id="3.30.420.10">
    <property type="entry name" value="Ribonuclease H-like superfamily/Ribonuclease H"/>
    <property type="match status" value="1"/>
</dbReference>
<dbReference type="Pfam" id="PF20499">
    <property type="entry name" value="DUF6729"/>
    <property type="match status" value="1"/>
</dbReference>
<dbReference type="InterPro" id="IPR036397">
    <property type="entry name" value="RNaseH_sf"/>
</dbReference>
<sequence length="769" mass="85190">MEHVNNAPQGTSAAQHTEEGSPTGNEPTHITNSAYDTLNDNLTFIQENDEFADIASGETVVPESMFDDIPEDTADNAKVAEQETEASVPQNESILKAYLGDTLARIQREIKKHGQPLCYARGDLFDRPPHPLFAVRDATKHGFKPDVFCHMDIFLWLPLLLPGAPDAFKCDCGHALPLVKKGWNPEVARRIKSFPRDYFLLTNRFRCPADRVGDPGCGKTFQGTDPHIIAQLPRFTQMAFPAFLSTCGALDKLVISTMSCTFATRFGPAPCSELFTELQYKHHDQVELIYLDGARHYQKNVAPFSAFADRLGWAGAPPSVQYLKAMFVDWASANRVYWERGIASLPGTVIKADHTFDVTKYMGGLRGEKIHTAAHTMNNEFEEIRKHALVPSKAYDFLEDSFTELDKGLKEHGHPPISVLYTDSPQTEYGFLEKLIPSLAENVSHITKWTDLPPFSCEPLVSKVFTSDTLEIEDLCADILAKVQPGSGLSVVALAVHYETTATSSNVSAIQLRTEDQNLVFDATQFTSRAHFPPSLRALLTTPTIIKIGCGLRRALSTLATVYDDAELRKTSTARGNTLLELGLHAKLKGAITTPTQTLHALVGIVLEHSFTPILHGNLTNMSDCSAKLHDEVEAIWQTYRKLAPRNSVGLPLSSEEARQDGRLVTVVHGNKAVAEGVIIGQHAGFLKVWQPPIGNKAAYDQVINVTPSRTLVSITKVITPNSIHRLHAQPIQYINEHHGGKMVHQENLKFYEDTRAAMWDYVGLQWSI</sequence>
<protein>
    <recommendedName>
        <fullName evidence="2">DUF6729 domain-containing protein</fullName>
    </recommendedName>
</protein>